<dbReference type="Proteomes" id="UP001274830">
    <property type="component" value="Unassembled WGS sequence"/>
</dbReference>
<dbReference type="PANTHER" id="PTHR45789:SF2">
    <property type="entry name" value="FI18025P1"/>
    <property type="match status" value="1"/>
</dbReference>
<evidence type="ECO:0000313" key="7">
    <source>
        <dbReference type="Proteomes" id="UP001274830"/>
    </source>
</evidence>
<dbReference type="InterPro" id="IPR051356">
    <property type="entry name" value="SOX/SOX-like_TF"/>
</dbReference>
<dbReference type="GO" id="GO:0005634">
    <property type="term" value="C:nucleus"/>
    <property type="evidence" value="ECO:0007669"/>
    <property type="project" value="UniProtKB-UniRule"/>
</dbReference>
<sequence>MSGSSFTNGAGPDTGFNFDPNLDLDFSGFDDFMATGDASVFPTDTTSTPMDISQDMSTFFPPPTSSHAPSMSGFAPMPTAAPMPYYLTSTAPPMMPAAVPPPIPGFAGPFWDPRTSGWTFMPLAPSGPATFALSPQVADRSTQAKHKRKLSPDLSSLSSESDEEPKQRRRKLNKRQRSRAARTAKSPSPMEVEEIFSSEDEPAQTKGKDRNDLKRKRNASAGKRPSIAQTCVCGSAKAKIPRPRNMFILWRTQNLKRIQRELDSTSQITASRLAGEQWKKLPQSERDHYRRLADAEAANHARMYPGYKFMPKSKIGGLEDNKFGTASCTCGAYVTNVRKSRAAGVELDANVPDADVLPQTQTQAPQANMMPYAVYQPPSTMAMAPTNAFGLALPGQRRSPRNQSTTILPTNETGDMDIEAQGKRRPSAILTPTNSPPALNTRSRSISQEPETQGLPTVDSEGTNGWPADLEEPDWDEMFGGDFDFNQFSSGQAGSGKSSRKSSGQVHRRSARNSSKGRGSSDGNTSRSSSRRSPRHSKEM</sequence>
<evidence type="ECO:0000256" key="3">
    <source>
        <dbReference type="PROSITE-ProRule" id="PRU00267"/>
    </source>
</evidence>
<feature type="DNA-binding region" description="HMG box" evidence="3">
    <location>
        <begin position="240"/>
        <end position="308"/>
    </location>
</feature>
<name>A0AAE1C5I1_9PEZI</name>
<organism evidence="6 7">
    <name type="scientific">Recurvomyces mirabilis</name>
    <dbReference type="NCBI Taxonomy" id="574656"/>
    <lineage>
        <taxon>Eukaryota</taxon>
        <taxon>Fungi</taxon>
        <taxon>Dikarya</taxon>
        <taxon>Ascomycota</taxon>
        <taxon>Pezizomycotina</taxon>
        <taxon>Dothideomycetes</taxon>
        <taxon>Dothideomycetidae</taxon>
        <taxon>Mycosphaerellales</taxon>
        <taxon>Teratosphaeriaceae</taxon>
        <taxon>Recurvomyces</taxon>
    </lineage>
</organism>
<dbReference type="EMBL" id="JAUTXT010000003">
    <property type="protein sequence ID" value="KAK3678797.1"/>
    <property type="molecule type" value="Genomic_DNA"/>
</dbReference>
<proteinExistence type="predicted"/>
<feature type="region of interest" description="Disordered" evidence="4">
    <location>
        <begin position="392"/>
        <end position="540"/>
    </location>
</feature>
<dbReference type="SUPFAM" id="SSF47095">
    <property type="entry name" value="HMG-box"/>
    <property type="match status" value="1"/>
</dbReference>
<feature type="compositionally biased region" description="Low complexity" evidence="4">
    <location>
        <begin position="489"/>
        <end position="505"/>
    </location>
</feature>
<feature type="compositionally biased region" description="Basic residues" evidence="4">
    <location>
        <begin position="167"/>
        <end position="182"/>
    </location>
</feature>
<dbReference type="CDD" id="cd01389">
    <property type="entry name" value="HMG-box_ROX1-like"/>
    <property type="match status" value="1"/>
</dbReference>
<feature type="compositionally biased region" description="Acidic residues" evidence="4">
    <location>
        <begin position="191"/>
        <end position="202"/>
    </location>
</feature>
<accession>A0AAE1C5I1</accession>
<dbReference type="GO" id="GO:0000978">
    <property type="term" value="F:RNA polymerase II cis-regulatory region sequence-specific DNA binding"/>
    <property type="evidence" value="ECO:0007669"/>
    <property type="project" value="TreeGrafter"/>
</dbReference>
<dbReference type="PANTHER" id="PTHR45789">
    <property type="entry name" value="FI18025P1"/>
    <property type="match status" value="1"/>
</dbReference>
<keyword evidence="1 3" id="KW-0238">DNA-binding</keyword>
<feature type="compositionally biased region" description="Acidic residues" evidence="4">
    <location>
        <begin position="469"/>
        <end position="479"/>
    </location>
</feature>
<feature type="region of interest" description="Disordered" evidence="4">
    <location>
        <begin position="135"/>
        <end position="224"/>
    </location>
</feature>
<evidence type="ECO:0000259" key="5">
    <source>
        <dbReference type="PROSITE" id="PS50118"/>
    </source>
</evidence>
<feature type="compositionally biased region" description="Basic residues" evidence="4">
    <location>
        <begin position="529"/>
        <end position="540"/>
    </location>
</feature>
<gene>
    <name evidence="6" type="ORF">LTR78_001250</name>
</gene>
<dbReference type="InterPro" id="IPR036910">
    <property type="entry name" value="HMG_box_dom_sf"/>
</dbReference>
<comment type="caution">
    <text evidence="6">The sequence shown here is derived from an EMBL/GenBank/DDBJ whole genome shotgun (WGS) entry which is preliminary data.</text>
</comment>
<feature type="compositionally biased region" description="Polar residues" evidence="4">
    <location>
        <begin position="430"/>
        <end position="463"/>
    </location>
</feature>
<dbReference type="PROSITE" id="PS50118">
    <property type="entry name" value="HMG_BOX_2"/>
    <property type="match status" value="1"/>
</dbReference>
<dbReference type="GO" id="GO:0000981">
    <property type="term" value="F:DNA-binding transcription factor activity, RNA polymerase II-specific"/>
    <property type="evidence" value="ECO:0007669"/>
    <property type="project" value="TreeGrafter"/>
</dbReference>
<evidence type="ECO:0000256" key="4">
    <source>
        <dbReference type="SAM" id="MobiDB-lite"/>
    </source>
</evidence>
<keyword evidence="2 3" id="KW-0539">Nucleus</keyword>
<feature type="compositionally biased region" description="Low complexity" evidence="4">
    <location>
        <begin position="517"/>
        <end position="528"/>
    </location>
</feature>
<feature type="compositionally biased region" description="Polar residues" evidence="4">
    <location>
        <begin position="401"/>
        <end position="413"/>
    </location>
</feature>
<dbReference type="InterPro" id="IPR009071">
    <property type="entry name" value="HMG_box_dom"/>
</dbReference>
<protein>
    <recommendedName>
        <fullName evidence="5">HMG box domain-containing protein</fullName>
    </recommendedName>
</protein>
<dbReference type="Pfam" id="PF00505">
    <property type="entry name" value="HMG_box"/>
    <property type="match status" value="1"/>
</dbReference>
<evidence type="ECO:0000256" key="1">
    <source>
        <dbReference type="ARBA" id="ARBA00023125"/>
    </source>
</evidence>
<reference evidence="6" key="1">
    <citation type="submission" date="2023-07" db="EMBL/GenBank/DDBJ databases">
        <title>Black Yeasts Isolated from many extreme environments.</title>
        <authorList>
            <person name="Coleine C."/>
            <person name="Stajich J.E."/>
            <person name="Selbmann L."/>
        </authorList>
    </citation>
    <scope>NUCLEOTIDE SEQUENCE</scope>
    <source>
        <strain evidence="6">CCFEE 5485</strain>
    </source>
</reference>
<feature type="domain" description="HMG box" evidence="5">
    <location>
        <begin position="240"/>
        <end position="308"/>
    </location>
</feature>
<keyword evidence="7" id="KW-1185">Reference proteome</keyword>
<evidence type="ECO:0000313" key="6">
    <source>
        <dbReference type="EMBL" id="KAK3678797.1"/>
    </source>
</evidence>
<dbReference type="Gene3D" id="1.10.30.10">
    <property type="entry name" value="High mobility group box domain"/>
    <property type="match status" value="1"/>
</dbReference>
<evidence type="ECO:0000256" key="2">
    <source>
        <dbReference type="ARBA" id="ARBA00023242"/>
    </source>
</evidence>
<dbReference type="AlphaFoldDB" id="A0AAE1C5I1"/>
<dbReference type="SMART" id="SM00398">
    <property type="entry name" value="HMG"/>
    <property type="match status" value="1"/>
</dbReference>